<reference evidence="2" key="1">
    <citation type="submission" date="2024-04" db="EMBL/GenBank/DDBJ databases">
        <title>Mariniflexile litorale, isolated from the shallow sediments of the Sea of Japan.</title>
        <authorList>
            <person name="Romanenko L."/>
            <person name="Isaeva M."/>
        </authorList>
    </citation>
    <scope>NUCLEOTIDE SEQUENCE [LARGE SCALE GENOMIC DNA]</scope>
    <source>
        <strain evidence="2">KMM 9835</strain>
    </source>
</reference>
<dbReference type="RefSeq" id="WP_308992422.1">
    <property type="nucleotide sequence ID" value="NZ_CP155618.1"/>
</dbReference>
<gene>
    <name evidence="2" type="ORF">QLS71_000490</name>
</gene>
<dbReference type="EMBL" id="CP155618">
    <property type="protein sequence ID" value="XBL14515.1"/>
    <property type="molecule type" value="Genomic_DNA"/>
</dbReference>
<sequence length="454" mass="52134">MKSGMVFYLTFIIALSYNSGFSQDDKALEFHLLGQDDDGSFLSEQKHKSAYESFKWIDLGDENSLSFGGGYRFQIENFVNQDFSNQDNEDNIWYLNRFLLHSHLKLGNQFELYSELSSSTTINKKDLAPVDKDELSINQVFVKYHFNSHWSFLLGRENLKFGSRRLIDIREGPNVRRSFDLARLDYTTQNTQVTTFFSIPVQLQPKVFDNDFLNFNETFSGVYATKSFNKSLNIDLYGFYQKDNSVNYNSGLANERRYTLGTRYFGTINSFTFNNEMAYQFGQFGEQNIRAYTLSLQGEVAFNFLADKSVLGLKTEIISGDKNSNDTTLKTFDALYPRGAYFGKVAKFGPSNLIDVHPYINVKKGNCYVELDYDVFWRYSVSDGVYGASLLLDFPSTNNKAFIAQQIGTLLGYDINNHFNIEFETNIIFPGDFLKNSNLSATLFHAVITTEFKF</sequence>
<feature type="domain" description="Alginate export" evidence="1">
    <location>
        <begin position="65"/>
        <end position="438"/>
    </location>
</feature>
<dbReference type="Proteomes" id="UP001224325">
    <property type="component" value="Chromosome"/>
</dbReference>
<dbReference type="Pfam" id="PF13372">
    <property type="entry name" value="Alginate_exp"/>
    <property type="match status" value="1"/>
</dbReference>
<evidence type="ECO:0000313" key="2">
    <source>
        <dbReference type="EMBL" id="XBL14515.1"/>
    </source>
</evidence>
<dbReference type="KEGG" id="mlil:QLS71_000490"/>
<protein>
    <submittedName>
        <fullName evidence="2">Porin</fullName>
    </submittedName>
</protein>
<keyword evidence="3" id="KW-1185">Reference proteome</keyword>
<dbReference type="InterPro" id="IPR025388">
    <property type="entry name" value="Alginate_export_dom"/>
</dbReference>
<name>A0AAU7EHC0_9FLAO</name>
<dbReference type="AlphaFoldDB" id="A0AAU7EHC0"/>
<evidence type="ECO:0000259" key="1">
    <source>
        <dbReference type="Pfam" id="PF13372"/>
    </source>
</evidence>
<evidence type="ECO:0000313" key="3">
    <source>
        <dbReference type="Proteomes" id="UP001224325"/>
    </source>
</evidence>
<proteinExistence type="predicted"/>
<organism evidence="2 3">
    <name type="scientific">Mariniflexile litorale</name>
    <dbReference type="NCBI Taxonomy" id="3045158"/>
    <lineage>
        <taxon>Bacteria</taxon>
        <taxon>Pseudomonadati</taxon>
        <taxon>Bacteroidota</taxon>
        <taxon>Flavobacteriia</taxon>
        <taxon>Flavobacteriales</taxon>
        <taxon>Flavobacteriaceae</taxon>
        <taxon>Mariniflexile</taxon>
    </lineage>
</organism>
<accession>A0AAU7EHC0</accession>